<sequence length="132" mass="15057">MEGLLVLLHPALVLLPRVSVTCQSQSLSLSEPDNNNDLFNNILINRRRRRISLKKIRIKANLCKTAILNLGELLPLSQKANITRSYYLRTPRMPLSHIYTQVHPGGGGLYPCKYAYPDRADIIPYNLLLELY</sequence>
<gene>
    <name evidence="2" type="ORF">BO70DRAFT_177763</name>
</gene>
<keyword evidence="1" id="KW-0732">Signal</keyword>
<accession>A0A317WP55</accession>
<evidence type="ECO:0000256" key="1">
    <source>
        <dbReference type="SAM" id="SignalP"/>
    </source>
</evidence>
<organism evidence="2 3">
    <name type="scientific">Aspergillus heteromorphus CBS 117.55</name>
    <dbReference type="NCBI Taxonomy" id="1448321"/>
    <lineage>
        <taxon>Eukaryota</taxon>
        <taxon>Fungi</taxon>
        <taxon>Dikarya</taxon>
        <taxon>Ascomycota</taxon>
        <taxon>Pezizomycotina</taxon>
        <taxon>Eurotiomycetes</taxon>
        <taxon>Eurotiomycetidae</taxon>
        <taxon>Eurotiales</taxon>
        <taxon>Aspergillaceae</taxon>
        <taxon>Aspergillus</taxon>
        <taxon>Aspergillus subgen. Circumdati</taxon>
    </lineage>
</organism>
<reference evidence="2 3" key="1">
    <citation type="submission" date="2016-12" db="EMBL/GenBank/DDBJ databases">
        <title>The genomes of Aspergillus section Nigri reveals drivers in fungal speciation.</title>
        <authorList>
            <consortium name="DOE Joint Genome Institute"/>
            <person name="Vesth T.C."/>
            <person name="Nybo J."/>
            <person name="Theobald S."/>
            <person name="Brandl J."/>
            <person name="Frisvad J.C."/>
            <person name="Nielsen K.F."/>
            <person name="Lyhne E.K."/>
            <person name="Kogle M.E."/>
            <person name="Kuo A."/>
            <person name="Riley R."/>
            <person name="Clum A."/>
            <person name="Nolan M."/>
            <person name="Lipzen A."/>
            <person name="Salamov A."/>
            <person name="Henrissat B."/>
            <person name="Wiebenga A."/>
            <person name="De Vries R.P."/>
            <person name="Grigoriev I.V."/>
            <person name="Mortensen U.H."/>
            <person name="Andersen M.R."/>
            <person name="Baker S.E."/>
        </authorList>
    </citation>
    <scope>NUCLEOTIDE SEQUENCE [LARGE SCALE GENOMIC DNA]</scope>
    <source>
        <strain evidence="2 3">CBS 117.55</strain>
    </source>
</reference>
<dbReference type="Proteomes" id="UP000247233">
    <property type="component" value="Unassembled WGS sequence"/>
</dbReference>
<feature type="chain" id="PRO_5016404238" evidence="1">
    <location>
        <begin position="23"/>
        <end position="132"/>
    </location>
</feature>
<dbReference type="GeneID" id="37060649"/>
<dbReference type="RefSeq" id="XP_025401762.1">
    <property type="nucleotide sequence ID" value="XM_025538412.1"/>
</dbReference>
<feature type="signal peptide" evidence="1">
    <location>
        <begin position="1"/>
        <end position="22"/>
    </location>
</feature>
<comment type="caution">
    <text evidence="2">The sequence shown here is derived from an EMBL/GenBank/DDBJ whole genome shotgun (WGS) entry which is preliminary data.</text>
</comment>
<dbReference type="EMBL" id="MSFL01000005">
    <property type="protein sequence ID" value="PWY88226.1"/>
    <property type="molecule type" value="Genomic_DNA"/>
</dbReference>
<evidence type="ECO:0000313" key="3">
    <source>
        <dbReference type="Proteomes" id="UP000247233"/>
    </source>
</evidence>
<dbReference type="AlphaFoldDB" id="A0A317WP55"/>
<name>A0A317WP55_9EURO</name>
<dbReference type="VEuPathDB" id="FungiDB:BO70DRAFT_177763"/>
<protein>
    <submittedName>
        <fullName evidence="2">Uncharacterized protein</fullName>
    </submittedName>
</protein>
<evidence type="ECO:0000313" key="2">
    <source>
        <dbReference type="EMBL" id="PWY88226.1"/>
    </source>
</evidence>
<proteinExistence type="predicted"/>
<keyword evidence="3" id="KW-1185">Reference proteome</keyword>